<accession>A0A852ZQY5</accession>
<proteinExistence type="inferred from homology"/>
<dbReference type="Gene3D" id="3.40.50.1980">
    <property type="entry name" value="Nitrogenase molybdenum iron protein domain"/>
    <property type="match status" value="2"/>
</dbReference>
<protein>
    <submittedName>
        <fullName evidence="3">Iron complex transport system substrate-binding protein</fullName>
    </submittedName>
</protein>
<name>A0A852ZQY5_9ACTN</name>
<evidence type="ECO:0000313" key="3">
    <source>
        <dbReference type="EMBL" id="NYI03700.1"/>
    </source>
</evidence>
<reference evidence="3 4" key="1">
    <citation type="submission" date="2020-07" db="EMBL/GenBank/DDBJ databases">
        <title>Sequencing the genomes of 1000 actinobacteria strains.</title>
        <authorList>
            <person name="Klenk H.-P."/>
        </authorList>
    </citation>
    <scope>NUCLEOTIDE SEQUENCE [LARGE SCALE GENOMIC DNA]</scope>
    <source>
        <strain evidence="3 4">DSM 42178</strain>
    </source>
</reference>
<dbReference type="PROSITE" id="PS50983">
    <property type="entry name" value="FE_B12_PBP"/>
    <property type="match status" value="1"/>
</dbReference>
<dbReference type="SUPFAM" id="SSF53807">
    <property type="entry name" value="Helical backbone' metal receptor"/>
    <property type="match status" value="1"/>
</dbReference>
<comment type="caution">
    <text evidence="3">The sequence shown here is derived from an EMBL/GenBank/DDBJ whole genome shotgun (WGS) entry which is preliminary data.</text>
</comment>
<organism evidence="3 4">
    <name type="scientific">Allostreptomyces psammosilenae</name>
    <dbReference type="NCBI Taxonomy" id="1892865"/>
    <lineage>
        <taxon>Bacteria</taxon>
        <taxon>Bacillati</taxon>
        <taxon>Actinomycetota</taxon>
        <taxon>Actinomycetes</taxon>
        <taxon>Kitasatosporales</taxon>
        <taxon>Streptomycetaceae</taxon>
        <taxon>Allostreptomyces</taxon>
    </lineage>
</organism>
<dbReference type="InterPro" id="IPR002491">
    <property type="entry name" value="ABC_transptr_periplasmic_BD"/>
</dbReference>
<dbReference type="Pfam" id="PF01497">
    <property type="entry name" value="Peripla_BP_2"/>
    <property type="match status" value="1"/>
</dbReference>
<dbReference type="AlphaFoldDB" id="A0A852ZQY5"/>
<evidence type="ECO:0000313" key="4">
    <source>
        <dbReference type="Proteomes" id="UP000567795"/>
    </source>
</evidence>
<dbReference type="PANTHER" id="PTHR30535">
    <property type="entry name" value="VITAMIN B12-BINDING PROTEIN"/>
    <property type="match status" value="1"/>
</dbReference>
<keyword evidence="4" id="KW-1185">Reference proteome</keyword>
<comment type="similarity">
    <text evidence="1">Belongs to the bacterial solute-binding protein 8 family.</text>
</comment>
<dbReference type="CDD" id="cd01148">
    <property type="entry name" value="TroA_a"/>
    <property type="match status" value="1"/>
</dbReference>
<dbReference type="EMBL" id="JACBZD010000001">
    <property type="protein sequence ID" value="NYI03700.1"/>
    <property type="molecule type" value="Genomic_DNA"/>
</dbReference>
<feature type="domain" description="Fe/B12 periplasmic-binding" evidence="2">
    <location>
        <begin position="87"/>
        <end position="368"/>
    </location>
</feature>
<evidence type="ECO:0000259" key="2">
    <source>
        <dbReference type="PROSITE" id="PS50983"/>
    </source>
</evidence>
<gene>
    <name evidence="3" type="ORF">FHU37_000643</name>
</gene>
<dbReference type="Proteomes" id="UP000567795">
    <property type="component" value="Unassembled WGS sequence"/>
</dbReference>
<dbReference type="PANTHER" id="PTHR30535:SF7">
    <property type="entry name" value="IRON(III) DICITRATE-BINDING PROTEIN"/>
    <property type="match status" value="1"/>
</dbReference>
<sequence length="368" mass="39233">MARTTRTATPTTPRATRCTATLATRSTATLATRRTATRTTLLAVTLSLLAAGCGASVEPAPAASGATAAPVTVTNCGRQVGYAQPRRPVVYDIGAVEMMFALGLADRMRGYVMNTVEDAAIATSPWREDFGRVERLGDGRISREIVLEAGADWVFAGWNAGFSEERGITPEILADLGVASYLLTETCRAGEDGERRGVVPPLEALYTDLTNLGLIFGVEERADALVRELQQRITALEAARPEGVDPARVFVYDSGTDQPYTSGRFGAPNGVIEAAGGRNVLADLADTWTAVGWESVVRADPEVVVIVDYAGQSADDKRAFLEAHPAMGQVSAVREGRFFVLHYADLVVGPRNVAAAERLAAYLRSIGR</sequence>
<dbReference type="InterPro" id="IPR050902">
    <property type="entry name" value="ABC_Transporter_SBP"/>
</dbReference>
<dbReference type="RefSeq" id="WP_312892399.1">
    <property type="nucleotide sequence ID" value="NZ_JACBZD010000001.1"/>
</dbReference>
<evidence type="ECO:0000256" key="1">
    <source>
        <dbReference type="ARBA" id="ARBA00008814"/>
    </source>
</evidence>